<feature type="domain" description="GRF-type" evidence="7">
    <location>
        <begin position="33"/>
        <end position="79"/>
    </location>
</feature>
<dbReference type="STRING" id="50376.A0A517KXJ4"/>
<evidence type="ECO:0000313" key="9">
    <source>
        <dbReference type="Proteomes" id="UP000316270"/>
    </source>
</evidence>
<evidence type="ECO:0000256" key="1">
    <source>
        <dbReference type="ARBA" id="ARBA00022723"/>
    </source>
</evidence>
<keyword evidence="1" id="KW-0479">Metal-binding</keyword>
<feature type="region of interest" description="Disordered" evidence="6">
    <location>
        <begin position="1"/>
        <end position="21"/>
    </location>
</feature>
<dbReference type="Proteomes" id="UP000316270">
    <property type="component" value="Chromosome 1"/>
</dbReference>
<feature type="compositionally biased region" description="Acidic residues" evidence="6">
    <location>
        <begin position="143"/>
        <end position="152"/>
    </location>
</feature>
<feature type="region of interest" description="Disordered" evidence="6">
    <location>
        <begin position="87"/>
        <end position="152"/>
    </location>
</feature>
<dbReference type="OrthoDB" id="430051at2759"/>
<dbReference type="PROSITE" id="PS51999">
    <property type="entry name" value="ZF_GRF"/>
    <property type="match status" value="1"/>
</dbReference>
<keyword evidence="9" id="KW-1185">Reference proteome</keyword>
<name>A0A517KXJ4_9PEZI</name>
<feature type="compositionally biased region" description="Basic and acidic residues" evidence="6">
    <location>
        <begin position="93"/>
        <end position="105"/>
    </location>
</feature>
<reference evidence="8 9" key="1">
    <citation type="submission" date="2019-07" db="EMBL/GenBank/DDBJ databases">
        <title>Finished genome of Venturia effusa.</title>
        <authorList>
            <person name="Young C.A."/>
            <person name="Cox M.P."/>
            <person name="Ganley A.R.D."/>
            <person name="David W.J."/>
        </authorList>
    </citation>
    <scope>NUCLEOTIDE SEQUENCE [LARGE SCALE GENOMIC DNA]</scope>
    <source>
        <strain evidence="9">albino</strain>
    </source>
</reference>
<feature type="coiled-coil region" evidence="5">
    <location>
        <begin position="317"/>
        <end position="344"/>
    </location>
</feature>
<keyword evidence="3" id="KW-0862">Zinc</keyword>
<organism evidence="8 9">
    <name type="scientific">Venturia effusa</name>
    <dbReference type="NCBI Taxonomy" id="50376"/>
    <lineage>
        <taxon>Eukaryota</taxon>
        <taxon>Fungi</taxon>
        <taxon>Dikarya</taxon>
        <taxon>Ascomycota</taxon>
        <taxon>Pezizomycotina</taxon>
        <taxon>Dothideomycetes</taxon>
        <taxon>Pleosporomycetidae</taxon>
        <taxon>Venturiales</taxon>
        <taxon>Venturiaceae</taxon>
        <taxon>Venturia</taxon>
    </lineage>
</organism>
<evidence type="ECO:0000313" key="8">
    <source>
        <dbReference type="EMBL" id="QDS68105.1"/>
    </source>
</evidence>
<evidence type="ECO:0000256" key="2">
    <source>
        <dbReference type="ARBA" id="ARBA00022771"/>
    </source>
</evidence>
<evidence type="ECO:0000256" key="6">
    <source>
        <dbReference type="SAM" id="MobiDB-lite"/>
    </source>
</evidence>
<evidence type="ECO:0000259" key="7">
    <source>
        <dbReference type="PROSITE" id="PS51999"/>
    </source>
</evidence>
<dbReference type="EMBL" id="CP042185">
    <property type="protein sequence ID" value="QDS68105.1"/>
    <property type="molecule type" value="Genomic_DNA"/>
</dbReference>
<sequence length="357" mass="39882">MPPFRGRGGRGRGGSSYRAKPLKGLFTRGQWHCDCEPRLPAVLETVKKDTPNKGKRFYKCQNWKETTGKCDMFLWEEEAATRAEAALLNQSRTEPRAQEDIRPPPRPEQPSVTPTPSYDFRAPSLREASHASTVPSNHTNAPDDGEETEDDFEEAMIKAEHDTQQIVPTTEKIGTHQPAPVTPRANRAEPMVTTGKRKFSDIGLETPQKMRQPQLGLHDSGYGGGEASDRQASKRRAMGSDFLDQISPQSSPTPSRFRNAEDTAVEHTLFKSISEALSTHGVRLSDRANHSVQQVCIRYERKTQGLVKGREISRLALTAREAKIAELQHRINTLDAELNTERAIVKHLREAGEDDSL</sequence>
<dbReference type="AlphaFoldDB" id="A0A517KXJ4"/>
<accession>A0A517KXJ4</accession>
<keyword evidence="2 4" id="KW-0863">Zinc-finger</keyword>
<feature type="region of interest" description="Disordered" evidence="6">
    <location>
        <begin position="213"/>
        <end position="235"/>
    </location>
</feature>
<evidence type="ECO:0000256" key="5">
    <source>
        <dbReference type="SAM" id="Coils"/>
    </source>
</evidence>
<evidence type="ECO:0000256" key="3">
    <source>
        <dbReference type="ARBA" id="ARBA00022833"/>
    </source>
</evidence>
<dbReference type="GO" id="GO:0008270">
    <property type="term" value="F:zinc ion binding"/>
    <property type="evidence" value="ECO:0007669"/>
    <property type="project" value="UniProtKB-KW"/>
</dbReference>
<gene>
    <name evidence="8" type="ORF">FKW77_010145</name>
</gene>
<evidence type="ECO:0000256" key="4">
    <source>
        <dbReference type="PROSITE-ProRule" id="PRU01343"/>
    </source>
</evidence>
<proteinExistence type="predicted"/>
<dbReference type="Pfam" id="PF06839">
    <property type="entry name" value="Zn_ribbon_GRF"/>
    <property type="match status" value="1"/>
</dbReference>
<feature type="compositionally biased region" description="Polar residues" evidence="6">
    <location>
        <begin position="130"/>
        <end position="140"/>
    </location>
</feature>
<dbReference type="InterPro" id="IPR010666">
    <property type="entry name" value="Znf_GRF"/>
</dbReference>
<protein>
    <recommendedName>
        <fullName evidence="7">GRF-type domain-containing protein</fullName>
    </recommendedName>
</protein>
<keyword evidence="5" id="KW-0175">Coiled coil</keyword>